<evidence type="ECO:0000313" key="4">
    <source>
        <dbReference type="Proteomes" id="UP001303115"/>
    </source>
</evidence>
<evidence type="ECO:0000256" key="1">
    <source>
        <dbReference type="SAM" id="Coils"/>
    </source>
</evidence>
<organism evidence="3 4">
    <name type="scientific">Parachaetomium inaequale</name>
    <dbReference type="NCBI Taxonomy" id="2588326"/>
    <lineage>
        <taxon>Eukaryota</taxon>
        <taxon>Fungi</taxon>
        <taxon>Dikarya</taxon>
        <taxon>Ascomycota</taxon>
        <taxon>Pezizomycotina</taxon>
        <taxon>Sordariomycetes</taxon>
        <taxon>Sordariomycetidae</taxon>
        <taxon>Sordariales</taxon>
        <taxon>Chaetomiaceae</taxon>
        <taxon>Parachaetomium</taxon>
    </lineage>
</organism>
<evidence type="ECO:0000256" key="2">
    <source>
        <dbReference type="SAM" id="MobiDB-lite"/>
    </source>
</evidence>
<sequence>MADTYWDPANLLQITDSNTALEVQCLGRAKSRHNARCRWTLSGSDAAAIMAKVRKLATIPPTKVTQQELESLAKLCLCRDYHFSQWYAVAQRWKPALARAVKHHERLARGSVAAEKPQSENLASERKQCFKILGFKDDGADLPGKLSAYLRDNADAKHRIETTVAELQGDLAAAHVTICTSEDHLREMEGELHRAKTRETELTEECLAAALQVQESRKAKRARLAEMLKGLESANNDRGRLENVVAVLRDELGSATRWLEEERAKADSREEAEEDLKRRLVEAIEAAAQANDLLEEEKTKARELSGAKDDLERRLSGANKDIVSTRRRLEEEKGKAKVLRDKQEGFERRVLEAYAQGDRLVAEERSKGKILKQEKDDLEHHLHEVNVKSERLLYEEQTKNRILSDIRHELRLRLSEARASNAAEASKAKRDKDALSKAHATALDRVRRLQTSLDATRHRLQQLEDERQSFEQNLQQSRAEVGPLRSTNEQLRIDIAVLRNKITSLEETLSNRWRTRLRNFIHTHKPGHDHTTTDQPLSPTPLLLPPIN</sequence>
<keyword evidence="4" id="KW-1185">Reference proteome</keyword>
<proteinExistence type="predicted"/>
<name>A0AAN6P7C8_9PEZI</name>
<dbReference type="AlphaFoldDB" id="A0AAN6P7C8"/>
<feature type="compositionally biased region" description="Pro residues" evidence="2">
    <location>
        <begin position="538"/>
        <end position="548"/>
    </location>
</feature>
<evidence type="ECO:0000313" key="3">
    <source>
        <dbReference type="EMBL" id="KAK4032120.1"/>
    </source>
</evidence>
<dbReference type="Proteomes" id="UP001303115">
    <property type="component" value="Unassembled WGS sequence"/>
</dbReference>
<feature type="coiled-coil region" evidence="1">
    <location>
        <begin position="231"/>
        <end position="349"/>
    </location>
</feature>
<dbReference type="EMBL" id="MU854646">
    <property type="protein sequence ID" value="KAK4032120.1"/>
    <property type="molecule type" value="Genomic_DNA"/>
</dbReference>
<keyword evidence="1" id="KW-0175">Coiled coil</keyword>
<reference evidence="4" key="1">
    <citation type="journal article" date="2023" name="Mol. Phylogenet. Evol.">
        <title>Genome-scale phylogeny and comparative genomics of the fungal order Sordariales.</title>
        <authorList>
            <person name="Hensen N."/>
            <person name="Bonometti L."/>
            <person name="Westerberg I."/>
            <person name="Brannstrom I.O."/>
            <person name="Guillou S."/>
            <person name="Cros-Aarteil S."/>
            <person name="Calhoun S."/>
            <person name="Haridas S."/>
            <person name="Kuo A."/>
            <person name="Mondo S."/>
            <person name="Pangilinan J."/>
            <person name="Riley R."/>
            <person name="LaButti K."/>
            <person name="Andreopoulos B."/>
            <person name="Lipzen A."/>
            <person name="Chen C."/>
            <person name="Yan M."/>
            <person name="Daum C."/>
            <person name="Ng V."/>
            <person name="Clum A."/>
            <person name="Steindorff A."/>
            <person name="Ohm R.A."/>
            <person name="Martin F."/>
            <person name="Silar P."/>
            <person name="Natvig D.O."/>
            <person name="Lalanne C."/>
            <person name="Gautier V."/>
            <person name="Ament-Velasquez S.L."/>
            <person name="Kruys A."/>
            <person name="Hutchinson M.I."/>
            <person name="Powell A.J."/>
            <person name="Barry K."/>
            <person name="Miller A.N."/>
            <person name="Grigoriev I.V."/>
            <person name="Debuchy R."/>
            <person name="Gladieux P."/>
            <person name="Hiltunen Thoren M."/>
            <person name="Johannesson H."/>
        </authorList>
    </citation>
    <scope>NUCLEOTIDE SEQUENCE [LARGE SCALE GENOMIC DNA]</scope>
    <source>
        <strain evidence="4">CBS 284.82</strain>
    </source>
</reference>
<accession>A0AAN6P7C8</accession>
<feature type="region of interest" description="Disordered" evidence="2">
    <location>
        <begin position="524"/>
        <end position="548"/>
    </location>
</feature>
<comment type="caution">
    <text evidence="3">The sequence shown here is derived from an EMBL/GenBank/DDBJ whole genome shotgun (WGS) entry which is preliminary data.</text>
</comment>
<protein>
    <submittedName>
        <fullName evidence="3">Uncharacterized protein</fullName>
    </submittedName>
</protein>
<gene>
    <name evidence="3" type="ORF">C8A01DRAFT_51019</name>
</gene>
<feature type="coiled-coil region" evidence="1">
    <location>
        <begin position="446"/>
        <end position="508"/>
    </location>
</feature>